<dbReference type="SUPFAM" id="SSF46689">
    <property type="entry name" value="Homeodomain-like"/>
    <property type="match status" value="2"/>
</dbReference>
<dbReference type="Proteomes" id="UP000515703">
    <property type="component" value="Chromosome"/>
</dbReference>
<evidence type="ECO:0000313" key="5">
    <source>
        <dbReference type="EMBL" id="BCJ99377.1"/>
    </source>
</evidence>
<evidence type="ECO:0000256" key="2">
    <source>
        <dbReference type="ARBA" id="ARBA00023125"/>
    </source>
</evidence>
<evidence type="ECO:0000313" key="6">
    <source>
        <dbReference type="Proteomes" id="UP000515703"/>
    </source>
</evidence>
<evidence type="ECO:0000259" key="4">
    <source>
        <dbReference type="PROSITE" id="PS01124"/>
    </source>
</evidence>
<dbReference type="InterPro" id="IPR009057">
    <property type="entry name" value="Homeodomain-like_sf"/>
</dbReference>
<dbReference type="PANTHER" id="PTHR43280">
    <property type="entry name" value="ARAC-FAMILY TRANSCRIPTIONAL REGULATOR"/>
    <property type="match status" value="1"/>
</dbReference>
<dbReference type="InterPro" id="IPR003313">
    <property type="entry name" value="AraC-bd"/>
</dbReference>
<keyword evidence="2" id="KW-0238">DNA-binding</keyword>
<gene>
    <name evidence="5" type="ORF">bsdcttw_24180</name>
</gene>
<protein>
    <submittedName>
        <fullName evidence="5">AraC family transcriptional regulator</fullName>
    </submittedName>
</protein>
<dbReference type="InterPro" id="IPR037923">
    <property type="entry name" value="HTH-like"/>
</dbReference>
<dbReference type="SUPFAM" id="SSF51215">
    <property type="entry name" value="Regulatory protein AraC"/>
    <property type="match status" value="1"/>
</dbReference>
<feature type="domain" description="HTH araC/xylS-type" evidence="4">
    <location>
        <begin position="170"/>
        <end position="268"/>
    </location>
</feature>
<keyword evidence="3" id="KW-0804">Transcription</keyword>
<dbReference type="PROSITE" id="PS01124">
    <property type="entry name" value="HTH_ARAC_FAMILY_2"/>
    <property type="match status" value="1"/>
</dbReference>
<organism evidence="5 6">
    <name type="scientific">Anaerocolumna chitinilytica</name>
    <dbReference type="NCBI Taxonomy" id="1727145"/>
    <lineage>
        <taxon>Bacteria</taxon>
        <taxon>Bacillati</taxon>
        <taxon>Bacillota</taxon>
        <taxon>Clostridia</taxon>
        <taxon>Lachnospirales</taxon>
        <taxon>Lachnospiraceae</taxon>
        <taxon>Anaerocolumna</taxon>
    </lineage>
</organism>
<dbReference type="AlphaFoldDB" id="A0A7I8DNT6"/>
<dbReference type="Pfam" id="PF12833">
    <property type="entry name" value="HTH_18"/>
    <property type="match status" value="1"/>
</dbReference>
<dbReference type="PROSITE" id="PS00041">
    <property type="entry name" value="HTH_ARAC_FAMILY_1"/>
    <property type="match status" value="1"/>
</dbReference>
<evidence type="ECO:0000256" key="3">
    <source>
        <dbReference type="ARBA" id="ARBA00023163"/>
    </source>
</evidence>
<keyword evidence="6" id="KW-1185">Reference proteome</keyword>
<dbReference type="Pfam" id="PF02311">
    <property type="entry name" value="AraC_binding"/>
    <property type="match status" value="1"/>
</dbReference>
<proteinExistence type="predicted"/>
<dbReference type="Gene3D" id="1.10.10.60">
    <property type="entry name" value="Homeodomain-like"/>
    <property type="match status" value="2"/>
</dbReference>
<reference evidence="5 6" key="2">
    <citation type="submission" date="2020-08" db="EMBL/GenBank/DDBJ databases">
        <authorList>
            <person name="Ueki A."/>
            <person name="Tonouchi A."/>
        </authorList>
    </citation>
    <scope>NUCLEOTIDE SEQUENCE [LARGE SCALE GENOMIC DNA]</scope>
    <source>
        <strain evidence="5 6">CTTW</strain>
    </source>
</reference>
<sequence>MREVIYSFLPDNGRDMEFFIDLTGISYCDETYRISRKSSPIYVFEYILEGEGTVCCDGKTFTALKGDTYILKKNSNHEYYSHKDNPWTKIWFNAKGPLIEALLSLYRLGNLSHIKGIDLSSYFNRILNNAKTPLDSGSFTKEASLIFFEMILFLHENLHSDILHQSEEAVLLKNYLDKHTKEQISLNTLAGLIYRSPSQTIRIFKQAFGVTPYQYLMKQRLDLAKLLLLNTNKTIKEISLDLNFHDEHYFSNYFKNKFSISPQKFRSSANE</sequence>
<dbReference type="InterPro" id="IPR014710">
    <property type="entry name" value="RmlC-like_jellyroll"/>
</dbReference>
<keyword evidence="1" id="KW-0805">Transcription regulation</keyword>
<name>A0A7I8DNT6_9FIRM</name>
<dbReference type="EMBL" id="AP023368">
    <property type="protein sequence ID" value="BCJ99377.1"/>
    <property type="molecule type" value="Genomic_DNA"/>
</dbReference>
<dbReference type="Gene3D" id="2.60.120.10">
    <property type="entry name" value="Jelly Rolls"/>
    <property type="match status" value="1"/>
</dbReference>
<accession>A0A7I8DNT6</accession>
<dbReference type="InterPro" id="IPR018060">
    <property type="entry name" value="HTH_AraC"/>
</dbReference>
<dbReference type="KEGG" id="acht:bsdcttw_24180"/>
<reference evidence="5 6" key="1">
    <citation type="submission" date="2020-08" db="EMBL/GenBank/DDBJ databases">
        <title>Draft genome sequencing of an Anaerocolumna strain isolated from anoxic soil subjected to BSD treatment.</title>
        <authorList>
            <person name="Uek A."/>
            <person name="Tonouchi A."/>
        </authorList>
    </citation>
    <scope>NUCLEOTIDE SEQUENCE [LARGE SCALE GENOMIC DNA]</scope>
    <source>
        <strain evidence="5 6">CTTW</strain>
    </source>
</reference>
<dbReference type="SMART" id="SM00342">
    <property type="entry name" value="HTH_ARAC"/>
    <property type="match status" value="1"/>
</dbReference>
<dbReference type="PANTHER" id="PTHR43280:SF2">
    <property type="entry name" value="HTH-TYPE TRANSCRIPTIONAL REGULATOR EXSA"/>
    <property type="match status" value="1"/>
</dbReference>
<dbReference type="GO" id="GO:0043565">
    <property type="term" value="F:sequence-specific DNA binding"/>
    <property type="evidence" value="ECO:0007669"/>
    <property type="project" value="InterPro"/>
</dbReference>
<dbReference type="GO" id="GO:0003700">
    <property type="term" value="F:DNA-binding transcription factor activity"/>
    <property type="evidence" value="ECO:0007669"/>
    <property type="project" value="InterPro"/>
</dbReference>
<evidence type="ECO:0000256" key="1">
    <source>
        <dbReference type="ARBA" id="ARBA00023015"/>
    </source>
</evidence>
<dbReference type="InterPro" id="IPR018062">
    <property type="entry name" value="HTH_AraC-typ_CS"/>
</dbReference>